<dbReference type="EMBL" id="FJOG01000001">
    <property type="protein sequence ID" value="CZR50145.1"/>
    <property type="molecule type" value="Genomic_DNA"/>
</dbReference>
<organism evidence="1 2">
    <name type="scientific">Phialocephala subalpina</name>
    <dbReference type="NCBI Taxonomy" id="576137"/>
    <lineage>
        <taxon>Eukaryota</taxon>
        <taxon>Fungi</taxon>
        <taxon>Dikarya</taxon>
        <taxon>Ascomycota</taxon>
        <taxon>Pezizomycotina</taxon>
        <taxon>Leotiomycetes</taxon>
        <taxon>Helotiales</taxon>
        <taxon>Mollisiaceae</taxon>
        <taxon>Phialocephala</taxon>
        <taxon>Phialocephala fortinii species complex</taxon>
    </lineage>
</organism>
<accession>A0A1L7WBI8</accession>
<gene>
    <name evidence="1" type="ORF">PAC_00017</name>
</gene>
<dbReference type="OrthoDB" id="5140754at2759"/>
<dbReference type="Proteomes" id="UP000184330">
    <property type="component" value="Unassembled WGS sequence"/>
</dbReference>
<sequence>MDQERQTKVASALQQYRETVSQHNIMLIRAVVRGVETQPVPPSWSEKDAQQLRMQEFCRVLQVNIPESVTARQILHDDDVLAELIQRYDLDGVVAPNPDNLEQREEFFANIRKHIPETVDLAEFPPADLAYLCTLVSGITGPGISYHRYSQQFDFISPIKDAQQLEKTLEGVVVPIRSDYSVWPLPPSEPGVTYNQLTDIWEDWEIAVVFNLGRGPRVGGGYALYCRREAANDEAFKWRYGVQDEEWYSDVYDSIEEFLGFYAHFNEQTEQEIAGDIRPLIRGRVGYYE</sequence>
<reference evidence="1 2" key="1">
    <citation type="submission" date="2016-03" db="EMBL/GenBank/DDBJ databases">
        <authorList>
            <person name="Ploux O."/>
        </authorList>
    </citation>
    <scope>NUCLEOTIDE SEQUENCE [LARGE SCALE GENOMIC DNA]</scope>
    <source>
        <strain evidence="1 2">UAMH 11012</strain>
    </source>
</reference>
<proteinExistence type="predicted"/>
<protein>
    <submittedName>
        <fullName evidence="1">Uncharacterized protein</fullName>
    </submittedName>
</protein>
<evidence type="ECO:0000313" key="2">
    <source>
        <dbReference type="Proteomes" id="UP000184330"/>
    </source>
</evidence>
<keyword evidence="2" id="KW-1185">Reference proteome</keyword>
<dbReference type="AlphaFoldDB" id="A0A1L7WBI8"/>
<name>A0A1L7WBI8_9HELO</name>
<evidence type="ECO:0000313" key="1">
    <source>
        <dbReference type="EMBL" id="CZR50145.1"/>
    </source>
</evidence>